<dbReference type="EMBL" id="CXWD01000001">
    <property type="protein sequence ID" value="CTQ64328.1"/>
    <property type="molecule type" value="Genomic_DNA"/>
</dbReference>
<evidence type="ECO:0000313" key="1">
    <source>
        <dbReference type="EMBL" id="CTQ64328.1"/>
    </source>
</evidence>
<proteinExistence type="predicted"/>
<gene>
    <name evidence="1" type="ORF">LAX5112_00258</name>
</gene>
<accession>A0A0M6ZNJ7</accession>
<keyword evidence="2" id="KW-1185">Reference proteome</keyword>
<dbReference type="STRING" id="388408.LAX5112_00258"/>
<protein>
    <submittedName>
        <fullName evidence="1">Uncharacterized protein</fullName>
    </submittedName>
</protein>
<dbReference type="AlphaFoldDB" id="A0A0M6ZNJ7"/>
<sequence>MNLSILSDNYKVYVCNHVFQNQRSVTLAVLEDGDLSLLCGEDDHSDSAADYKVAGFRHIADNNPHIVRIENLNDGNEAIFNATGQWIFSPLEEN</sequence>
<dbReference type="OrthoDB" id="7853719at2"/>
<evidence type="ECO:0000313" key="2">
    <source>
        <dbReference type="Proteomes" id="UP000053235"/>
    </source>
</evidence>
<name>A0A0M6ZNJ7_9HYPH</name>
<organism evidence="1 2">
    <name type="scientific">Roseibium alexandrii</name>
    <dbReference type="NCBI Taxonomy" id="388408"/>
    <lineage>
        <taxon>Bacteria</taxon>
        <taxon>Pseudomonadati</taxon>
        <taxon>Pseudomonadota</taxon>
        <taxon>Alphaproteobacteria</taxon>
        <taxon>Hyphomicrobiales</taxon>
        <taxon>Stappiaceae</taxon>
        <taxon>Roseibium</taxon>
    </lineage>
</organism>
<dbReference type="RefSeq" id="WP_055670242.1">
    <property type="nucleotide sequence ID" value="NZ_CXWD01000001.1"/>
</dbReference>
<reference evidence="2" key="1">
    <citation type="submission" date="2015-07" db="EMBL/GenBank/DDBJ databases">
        <authorList>
            <person name="Rodrigo-Torres Lidia"/>
            <person name="Arahal R.David."/>
        </authorList>
    </citation>
    <scope>NUCLEOTIDE SEQUENCE [LARGE SCALE GENOMIC DNA]</scope>
    <source>
        <strain evidence="2">CECT 5112</strain>
    </source>
</reference>
<dbReference type="Proteomes" id="UP000053235">
    <property type="component" value="Unassembled WGS sequence"/>
</dbReference>